<dbReference type="InterPro" id="IPR056392">
    <property type="entry name" value="DGKtheta_RBD"/>
</dbReference>
<evidence type="ECO:0000313" key="18">
    <source>
        <dbReference type="EMBL" id="CAD0200232.1"/>
    </source>
</evidence>
<keyword evidence="9 13" id="KW-0418">Kinase</keyword>
<evidence type="ECO:0000256" key="10">
    <source>
        <dbReference type="ARBA" id="ARBA00022833"/>
    </source>
</evidence>
<dbReference type="SUPFAM" id="SSF111331">
    <property type="entry name" value="NAD kinase/diacylglycerol kinase-like"/>
    <property type="match status" value="1"/>
</dbReference>
<dbReference type="SMART" id="SM00109">
    <property type="entry name" value="C1"/>
    <property type="match status" value="3"/>
</dbReference>
<dbReference type="CDD" id="cd17111">
    <property type="entry name" value="RA1_DAGK-theta"/>
    <property type="match status" value="1"/>
</dbReference>
<dbReference type="Pfam" id="PF00781">
    <property type="entry name" value="DAGK_cat"/>
    <property type="match status" value="1"/>
</dbReference>
<dbReference type="SUPFAM" id="SSF54236">
    <property type="entry name" value="Ubiquitin-like"/>
    <property type="match status" value="1"/>
</dbReference>
<dbReference type="InterPro" id="IPR000756">
    <property type="entry name" value="Diacylglycerol_kin_accessory"/>
</dbReference>
<dbReference type="Gene3D" id="3.10.20.90">
    <property type="entry name" value="Phosphatidylinositol 3-kinase Catalytic Subunit, Chain A, domain 1"/>
    <property type="match status" value="1"/>
</dbReference>
<evidence type="ECO:0000259" key="17">
    <source>
        <dbReference type="PROSITE" id="PS50200"/>
    </source>
</evidence>
<feature type="domain" description="Phorbol-ester/DAG-type" evidence="15">
    <location>
        <begin position="137"/>
        <end position="188"/>
    </location>
</feature>
<dbReference type="PRINTS" id="PR00008">
    <property type="entry name" value="DAGPEDOMAIN"/>
</dbReference>
<dbReference type="EC" id="2.7.1.107" evidence="13"/>
<dbReference type="SMART" id="SM00314">
    <property type="entry name" value="RA"/>
    <property type="match status" value="2"/>
</dbReference>
<dbReference type="SUPFAM" id="SSF57889">
    <property type="entry name" value="Cysteine-rich domain"/>
    <property type="match status" value="3"/>
</dbReference>
<feature type="domain" description="Phorbol-ester/DAG-type" evidence="15">
    <location>
        <begin position="11"/>
        <end position="61"/>
    </location>
</feature>
<dbReference type="InterPro" id="IPR000159">
    <property type="entry name" value="RA_dom"/>
</dbReference>
<dbReference type="CDD" id="cd20804">
    <property type="entry name" value="C1_DGKtheta_typeV_rpt2"/>
    <property type="match status" value="1"/>
</dbReference>
<keyword evidence="5" id="KW-0479">Metal-binding</keyword>
<proteinExistence type="inferred from homology"/>
<dbReference type="AlphaFoldDB" id="A0A9N8KWY8"/>
<comment type="catalytic activity">
    <reaction evidence="1 13">
        <text>a 1,2-diacyl-sn-glycerol + ATP = a 1,2-diacyl-sn-glycero-3-phosphate + ADP + H(+)</text>
        <dbReference type="Rhea" id="RHEA:10272"/>
        <dbReference type="ChEBI" id="CHEBI:15378"/>
        <dbReference type="ChEBI" id="CHEBI:17815"/>
        <dbReference type="ChEBI" id="CHEBI:30616"/>
        <dbReference type="ChEBI" id="CHEBI:58608"/>
        <dbReference type="ChEBI" id="CHEBI:456216"/>
        <dbReference type="EC" id="2.7.1.107"/>
    </reaction>
</comment>
<evidence type="ECO:0000256" key="8">
    <source>
        <dbReference type="ARBA" id="ARBA00022771"/>
    </source>
</evidence>
<dbReference type="Pfam" id="PF24099">
    <property type="entry name" value="RBD_DGKtheta"/>
    <property type="match status" value="1"/>
</dbReference>
<dbReference type="CDD" id="cd20854">
    <property type="entry name" value="C1_DGKtheta_typeV_rpt3"/>
    <property type="match status" value="1"/>
</dbReference>
<evidence type="ECO:0000256" key="11">
    <source>
        <dbReference type="ARBA" id="ARBA00022840"/>
    </source>
</evidence>
<dbReference type="InterPro" id="IPR002219">
    <property type="entry name" value="PKC_DAG/PE"/>
</dbReference>
<evidence type="ECO:0000256" key="7">
    <source>
        <dbReference type="ARBA" id="ARBA00022741"/>
    </source>
</evidence>
<comment type="subcellular location">
    <subcellularLocation>
        <location evidence="2">Membrane</location>
    </subcellularLocation>
</comment>
<dbReference type="FunFam" id="3.30.60.20:FF:000002">
    <property type="entry name" value="Diacylglycerol kinase"/>
    <property type="match status" value="1"/>
</dbReference>
<feature type="compositionally biased region" description="Gly residues" evidence="14">
    <location>
        <begin position="280"/>
        <end position="289"/>
    </location>
</feature>
<dbReference type="InterPro" id="IPR017438">
    <property type="entry name" value="ATP-NAD_kinase_N"/>
</dbReference>
<gene>
    <name evidence="18" type="ORF">CINC_LOCUS1920</name>
</gene>
<dbReference type="InterPro" id="IPR029071">
    <property type="entry name" value="Ubiquitin-like_domsf"/>
</dbReference>
<keyword evidence="19" id="KW-1185">Reference proteome</keyword>
<dbReference type="SMART" id="SM00045">
    <property type="entry name" value="DAGKa"/>
    <property type="match status" value="1"/>
</dbReference>
<dbReference type="InterPro" id="IPR020454">
    <property type="entry name" value="DAG/PE-bd"/>
</dbReference>
<feature type="region of interest" description="Disordered" evidence="14">
    <location>
        <begin position="737"/>
        <end position="757"/>
    </location>
</feature>
<dbReference type="OrthoDB" id="242257at2759"/>
<name>A0A9N8KWY8_CHRIL</name>
<evidence type="ECO:0000256" key="6">
    <source>
        <dbReference type="ARBA" id="ARBA00022737"/>
    </source>
</evidence>
<evidence type="ECO:0000256" key="2">
    <source>
        <dbReference type="ARBA" id="ARBA00004370"/>
    </source>
</evidence>
<evidence type="ECO:0000256" key="14">
    <source>
        <dbReference type="SAM" id="MobiDB-lite"/>
    </source>
</evidence>
<dbReference type="PROSITE" id="PS00479">
    <property type="entry name" value="ZF_DAG_PE_1"/>
    <property type="match status" value="3"/>
</dbReference>
<evidence type="ECO:0000256" key="4">
    <source>
        <dbReference type="ARBA" id="ARBA00022679"/>
    </source>
</evidence>
<feature type="compositionally biased region" description="Basic and acidic residues" evidence="14">
    <location>
        <begin position="306"/>
        <end position="316"/>
    </location>
</feature>
<dbReference type="Gene3D" id="3.40.50.10330">
    <property type="entry name" value="Probable inorganic polyphosphate/atp-NAD kinase, domain 1"/>
    <property type="match status" value="1"/>
</dbReference>
<dbReference type="Proteomes" id="UP001154114">
    <property type="component" value="Chromosome 12"/>
</dbReference>
<dbReference type="PROSITE" id="PS50081">
    <property type="entry name" value="ZF_DAG_PE_2"/>
    <property type="match status" value="3"/>
</dbReference>
<keyword evidence="4 13" id="KW-0808">Transferase</keyword>
<dbReference type="EMBL" id="LR824015">
    <property type="protein sequence ID" value="CAD0200232.1"/>
    <property type="molecule type" value="Genomic_DNA"/>
</dbReference>
<dbReference type="InterPro" id="IPR001206">
    <property type="entry name" value="Diacylglycerol_kinase_cat_dom"/>
</dbReference>
<dbReference type="GO" id="GO:0005524">
    <property type="term" value="F:ATP binding"/>
    <property type="evidence" value="ECO:0007669"/>
    <property type="project" value="UniProtKB-KW"/>
</dbReference>
<feature type="domain" description="Phorbol-ester/DAG-type" evidence="15">
    <location>
        <begin position="74"/>
        <end position="122"/>
    </location>
</feature>
<keyword evidence="10" id="KW-0862">Zinc</keyword>
<accession>A0A9N8KWY8</accession>
<evidence type="ECO:0000259" key="16">
    <source>
        <dbReference type="PROSITE" id="PS50146"/>
    </source>
</evidence>
<dbReference type="PROSITE" id="PS50200">
    <property type="entry name" value="RA"/>
    <property type="match status" value="1"/>
</dbReference>
<dbReference type="PROSITE" id="PS50146">
    <property type="entry name" value="DAGK"/>
    <property type="match status" value="1"/>
</dbReference>
<dbReference type="PANTHER" id="PTHR11255">
    <property type="entry name" value="DIACYLGLYCEROL KINASE"/>
    <property type="match status" value="1"/>
</dbReference>
<dbReference type="GO" id="GO:0016020">
    <property type="term" value="C:membrane"/>
    <property type="evidence" value="ECO:0007669"/>
    <property type="project" value="UniProtKB-SubCell"/>
</dbReference>
<evidence type="ECO:0000256" key="3">
    <source>
        <dbReference type="ARBA" id="ARBA00009280"/>
    </source>
</evidence>
<dbReference type="PANTHER" id="PTHR11255:SF54">
    <property type="entry name" value="DIACYLGLYCEROL KINASE THETA"/>
    <property type="match status" value="1"/>
</dbReference>
<keyword evidence="7 13" id="KW-0547">Nucleotide-binding</keyword>
<dbReference type="InterPro" id="IPR016064">
    <property type="entry name" value="NAD/diacylglycerol_kinase_sf"/>
</dbReference>
<dbReference type="InterPro" id="IPR046349">
    <property type="entry name" value="C1-like_sf"/>
</dbReference>
<dbReference type="SMART" id="SM00046">
    <property type="entry name" value="DAGKc"/>
    <property type="match status" value="1"/>
</dbReference>
<feature type="region of interest" description="Disordered" evidence="14">
    <location>
        <begin position="256"/>
        <end position="316"/>
    </location>
</feature>
<dbReference type="InterPro" id="IPR037607">
    <property type="entry name" value="DGK"/>
</dbReference>
<dbReference type="Gene3D" id="3.30.60.20">
    <property type="match status" value="3"/>
</dbReference>
<dbReference type="GO" id="GO:0004143">
    <property type="term" value="F:ATP-dependent diacylglycerol kinase activity"/>
    <property type="evidence" value="ECO:0007669"/>
    <property type="project" value="UniProtKB-EC"/>
</dbReference>
<dbReference type="CDD" id="cd20803">
    <property type="entry name" value="C1_DGKtheta_typeV_rpt1"/>
    <property type="match status" value="1"/>
</dbReference>
<dbReference type="Gene3D" id="2.60.200.40">
    <property type="match status" value="1"/>
</dbReference>
<keyword evidence="11 13" id="KW-0067">ATP-binding</keyword>
<dbReference type="Pfam" id="PF00130">
    <property type="entry name" value="C1_1"/>
    <property type="match status" value="2"/>
</dbReference>
<evidence type="ECO:0000313" key="19">
    <source>
        <dbReference type="Proteomes" id="UP001154114"/>
    </source>
</evidence>
<protein>
    <recommendedName>
        <fullName evidence="13">Diacylglycerol kinase</fullName>
        <shortName evidence="13">DAG kinase</shortName>
        <ecNumber evidence="13">2.7.1.107</ecNumber>
    </recommendedName>
</protein>
<keyword evidence="8" id="KW-0863">Zinc-finger</keyword>
<evidence type="ECO:0000256" key="12">
    <source>
        <dbReference type="ARBA" id="ARBA00023136"/>
    </source>
</evidence>
<comment type="similarity">
    <text evidence="3 13">Belongs to the eukaryotic diacylglycerol kinase family.</text>
</comment>
<keyword evidence="6" id="KW-0677">Repeat</keyword>
<feature type="domain" description="DAGKc" evidence="16">
    <location>
        <begin position="597"/>
        <end position="735"/>
    </location>
</feature>
<feature type="domain" description="Ras-associating" evidence="17">
    <location>
        <begin position="404"/>
        <end position="506"/>
    </location>
</feature>
<evidence type="ECO:0000259" key="15">
    <source>
        <dbReference type="PROSITE" id="PS50081"/>
    </source>
</evidence>
<reference evidence="18" key="1">
    <citation type="submission" date="2021-12" db="EMBL/GenBank/DDBJ databases">
        <authorList>
            <person name="King R."/>
        </authorList>
    </citation>
    <scope>NUCLEOTIDE SEQUENCE</scope>
</reference>
<evidence type="ECO:0000256" key="9">
    <source>
        <dbReference type="ARBA" id="ARBA00022777"/>
    </source>
</evidence>
<dbReference type="Pfam" id="PF00609">
    <property type="entry name" value="DAGK_acc"/>
    <property type="match status" value="1"/>
</dbReference>
<organism evidence="18 19">
    <name type="scientific">Chrysodeixis includens</name>
    <name type="common">Soybean looper</name>
    <name type="synonym">Pseudoplusia includens</name>
    <dbReference type="NCBI Taxonomy" id="689277"/>
    <lineage>
        <taxon>Eukaryota</taxon>
        <taxon>Metazoa</taxon>
        <taxon>Ecdysozoa</taxon>
        <taxon>Arthropoda</taxon>
        <taxon>Hexapoda</taxon>
        <taxon>Insecta</taxon>
        <taxon>Pterygota</taxon>
        <taxon>Neoptera</taxon>
        <taxon>Endopterygota</taxon>
        <taxon>Lepidoptera</taxon>
        <taxon>Glossata</taxon>
        <taxon>Ditrysia</taxon>
        <taxon>Noctuoidea</taxon>
        <taxon>Noctuidae</taxon>
        <taxon>Plusiinae</taxon>
        <taxon>Chrysodeixis</taxon>
    </lineage>
</organism>
<evidence type="ECO:0000256" key="1">
    <source>
        <dbReference type="ARBA" id="ARBA00001383"/>
    </source>
</evidence>
<feature type="compositionally biased region" description="Basic and acidic residues" evidence="14">
    <location>
        <begin position="737"/>
        <end position="746"/>
    </location>
</feature>
<dbReference type="FunFam" id="3.40.50.10330:FF:000011">
    <property type="entry name" value="Diacylglycerol kinase"/>
    <property type="match status" value="1"/>
</dbReference>
<dbReference type="FunFam" id="2.60.200.40:FF:000004">
    <property type="entry name" value="Diacylglycerol kinase"/>
    <property type="match status" value="1"/>
</dbReference>
<sequence length="958" mass="105390">MAQAAPAPHRTHSFAKKTFHKPTYCHHCSDLLWGLIGQGYGCEVCNFIVHERCVGQVVTPCCGVAPSLIKNPVAHCWSEPTHHKRKFCTVCRKRLDELPALHCMICEYYVHGECVDFAAADCKENATYCAGSEPRHVHHWREGNLPANSKCAACRRACWSAECLTGYRCEWCGSTCHAGCRALLPEECNFGMLQPIFLPPSAVSIPRTEVPMEAIIGVHVRPPPSQRDFGCPRAGGWAPARLVTLARRLLPAACSPHGGASPPYSRARSVSEEFSSGCEGRSGSGGGSTGAPADQDHRPDHKQHRDRTPDDRDEEVVKVYDGEAAWTRRLYRPVVVGRNWSERELVAAALRAFHVARDPELFELTDALAGDEPPLKDPTPLAHVTRLPNKRPALFLRFKEPETGGGEVRVYPGRVAGAGETFVTVGCGGDDAVADLMAAALERFGLDPARAVHDYRCSEILLDRGGPVSERVLEEEERPWRIVVRLARESVRRMELARFYLQPRRDPHGPTLALFVASLPPGLSERNYENILVEFLGADNKFTSIGPIYYEYGSMVITYEDASKAVRALYALREAKYEDKHLLVMLLPSIEPSMVPAGVKPLLVFVNVKSGGCQGLELISSFRKLLNPYQVFDLENGGPLPGLYVFRHIPNYKILVCGGDGTIGWVLQCLDNVGQDSQCSNPPCAIVPLGTGNDLARTLRWGSGYTGCEDPLSLLRDVIDAEEIRLDRWTVVFHPEDKQDEPKELSKQLPASVTTGSQSEDNSQILVMNNYFGIGIDADLCLDFHNAREENPNKFNSRLRNKGVYVKMGLRKMVGRKMCKDLHKAIRLEVDGKLVDLPQLEGIIILNILSWGSGANPWGPEKDDQFSKPNHWDGMLEIVGVTGVVHLGQIQSGLRGAMRIAQGGHIKINLKSEIPVQVDGEPWVAAPSEVVVLKSALKATMLKKTKRGSAGASSAAGT</sequence>
<dbReference type="GO" id="GO:0007200">
    <property type="term" value="P:phospholipase C-activating G protein-coupled receptor signaling pathway"/>
    <property type="evidence" value="ECO:0007669"/>
    <property type="project" value="InterPro"/>
</dbReference>
<evidence type="ECO:0000256" key="5">
    <source>
        <dbReference type="ARBA" id="ARBA00022723"/>
    </source>
</evidence>
<evidence type="ECO:0000256" key="13">
    <source>
        <dbReference type="RuleBase" id="RU361128"/>
    </source>
</evidence>
<dbReference type="GO" id="GO:0008270">
    <property type="term" value="F:zinc ion binding"/>
    <property type="evidence" value="ECO:0007669"/>
    <property type="project" value="UniProtKB-KW"/>
</dbReference>
<dbReference type="Pfam" id="PF00788">
    <property type="entry name" value="RA"/>
    <property type="match status" value="2"/>
</dbReference>
<keyword evidence="12" id="KW-0472">Membrane</keyword>